<dbReference type="PANTHER" id="PTHR32309">
    <property type="entry name" value="TYROSINE-PROTEIN KINASE"/>
    <property type="match status" value="1"/>
</dbReference>
<feature type="domain" description="AAA" evidence="18">
    <location>
        <begin position="598"/>
        <end position="728"/>
    </location>
</feature>
<evidence type="ECO:0000256" key="9">
    <source>
        <dbReference type="ARBA" id="ARBA00022741"/>
    </source>
</evidence>
<evidence type="ECO:0000256" key="1">
    <source>
        <dbReference type="ARBA" id="ARBA00004429"/>
    </source>
</evidence>
<sequence>MKETDFNEAQESKEENIDVKELLFKYLIHWPWFVGTVVACLIAAWVYLYMSTPVYNISATVLIKDDKKGGSAGMLSGLESLGLDGMISSSQNIDNEMEVLRSKTIVKEVVEDLGLYISYKDEDEFPSKNMYKTSPVQVSLTPQEADLLEKPMIVEMILQPQGSLDVNVKIDDEEYQKHFEKLPAVFPTDRGTLAFFLTPDSVLSSKKTLEETTDSEKTTRNITATINKPLAVAKVYCKNMSIEPTSKTTSVAVISLKNSNVQRGKDFINKLLEMYNINTNNDKNEVAQKTAEFINERIGIISKELGSTEKDLESFKRGAGITDLTSDAQIALTGSAEYEKKRVENQTQINLLQDLQKYMQNEGYEVLPSNIGLQDLNLAAAINRYNDVLVERKRLLRTSTENNPTIINLDTSIGAMKENVQVSLDRVLRGLFITKADLDREANRYSRRISEAPGQEREFVSIARQQEIKAGLYLMLLQKREENAITLAATANNAKIIDDAIADDAPVSPKRKMIYLIALVLGVGIPIGVIYLLELTKFKIEGRSDVEKLTSLPIVGDIPLTDEKQGAIAVFENQNNLMSETFRNIRTNLQFMLDNDKKVILVTSTVSGEGKSFISANLAISLSLLGKKVVIVGLDIRKPGLNKVFNIPRKEVGITQYLANPEKNLMDLVQLSDVSKNLYILPGGTVPPNPTELLARDGLDKAIETLKKNFDYVILDTAPVGMVTDTLLIGRVADLSVYVCRADYTHKNEYTLINELAENNKLPSLCTVINGLDLKRRKYGYYYGYGKYGKYYGYGKRYGYGYGYGETSDNKEK</sequence>
<keyword evidence="6" id="KW-0997">Cell inner membrane</keyword>
<accession>A0A6N3V1M3</accession>
<evidence type="ECO:0000259" key="19">
    <source>
        <dbReference type="Pfam" id="PF13807"/>
    </source>
</evidence>
<evidence type="ECO:0000313" key="21">
    <source>
        <dbReference type="Proteomes" id="UP000460135"/>
    </source>
</evidence>
<keyword evidence="5" id="KW-1003">Cell membrane</keyword>
<dbReference type="Gene3D" id="3.40.50.300">
    <property type="entry name" value="P-loop containing nucleotide triphosphate hydrolases"/>
    <property type="match status" value="1"/>
</dbReference>
<comment type="catalytic activity">
    <reaction evidence="15">
        <text>L-tyrosyl-[protein] + ATP = O-phospho-L-tyrosyl-[protein] + ADP + H(+)</text>
        <dbReference type="Rhea" id="RHEA:10596"/>
        <dbReference type="Rhea" id="RHEA-COMP:10136"/>
        <dbReference type="Rhea" id="RHEA-COMP:20101"/>
        <dbReference type="ChEBI" id="CHEBI:15378"/>
        <dbReference type="ChEBI" id="CHEBI:30616"/>
        <dbReference type="ChEBI" id="CHEBI:46858"/>
        <dbReference type="ChEBI" id="CHEBI:61978"/>
        <dbReference type="ChEBI" id="CHEBI:456216"/>
        <dbReference type="EC" id="2.7.10.2"/>
    </reaction>
</comment>
<dbReference type="InterPro" id="IPR005702">
    <property type="entry name" value="Wzc-like_C"/>
</dbReference>
<evidence type="ECO:0000256" key="13">
    <source>
        <dbReference type="ARBA" id="ARBA00023136"/>
    </source>
</evidence>
<evidence type="ECO:0000313" key="20">
    <source>
        <dbReference type="EMBL" id="KAA3797162.1"/>
    </source>
</evidence>
<dbReference type="GO" id="GO:0005886">
    <property type="term" value="C:plasma membrane"/>
    <property type="evidence" value="ECO:0007669"/>
    <property type="project" value="UniProtKB-SubCell"/>
</dbReference>
<dbReference type="InterPro" id="IPR025669">
    <property type="entry name" value="AAA_dom"/>
</dbReference>
<evidence type="ECO:0000256" key="6">
    <source>
        <dbReference type="ARBA" id="ARBA00022519"/>
    </source>
</evidence>
<evidence type="ECO:0000256" key="5">
    <source>
        <dbReference type="ARBA" id="ARBA00022475"/>
    </source>
</evidence>
<dbReference type="Proteomes" id="UP000460135">
    <property type="component" value="Unassembled WGS sequence"/>
</dbReference>
<dbReference type="GO" id="GO:0004715">
    <property type="term" value="F:non-membrane spanning protein tyrosine kinase activity"/>
    <property type="evidence" value="ECO:0007669"/>
    <property type="project" value="UniProtKB-EC"/>
</dbReference>
<dbReference type="Pfam" id="PF13614">
    <property type="entry name" value="AAA_31"/>
    <property type="match status" value="1"/>
</dbReference>
<keyword evidence="7 20" id="KW-0808">Transferase</keyword>
<reference evidence="20 21" key="1">
    <citation type="journal article" date="2019" name="Nat. Med.">
        <title>A library of human gut bacterial isolates paired with longitudinal multiomics data enables mechanistic microbiome research.</title>
        <authorList>
            <person name="Poyet M."/>
            <person name="Groussin M."/>
            <person name="Gibbons S.M."/>
            <person name="Avila-Pacheco J."/>
            <person name="Jiang X."/>
            <person name="Kearney S.M."/>
            <person name="Perrotta A.R."/>
            <person name="Berdy B."/>
            <person name="Zhao S."/>
            <person name="Lieberman T.D."/>
            <person name="Swanson P.K."/>
            <person name="Smith M."/>
            <person name="Roesemann S."/>
            <person name="Alexander J.E."/>
            <person name="Rich S.A."/>
            <person name="Livny J."/>
            <person name="Vlamakis H."/>
            <person name="Clish C."/>
            <person name="Bullock K."/>
            <person name="Deik A."/>
            <person name="Scott J."/>
            <person name="Pierce K.A."/>
            <person name="Xavier R.J."/>
            <person name="Alm E.J."/>
        </authorList>
    </citation>
    <scope>NUCLEOTIDE SEQUENCE [LARGE SCALE GENOMIC DNA]</scope>
    <source>
        <strain evidence="20 21">BIOML-A183</strain>
    </source>
</reference>
<dbReference type="NCBIfam" id="TIGR01007">
    <property type="entry name" value="eps_fam"/>
    <property type="match status" value="1"/>
</dbReference>
<dbReference type="AlphaFoldDB" id="A0A6N3V1M3"/>
<keyword evidence="12 16" id="KW-1133">Transmembrane helix</keyword>
<evidence type="ECO:0000256" key="7">
    <source>
        <dbReference type="ARBA" id="ARBA00022679"/>
    </source>
</evidence>
<keyword evidence="9" id="KW-0547">Nucleotide-binding</keyword>
<gene>
    <name evidence="20" type="ORF">F3F51_28295</name>
</gene>
<feature type="domain" description="Tyrosine-protein kinase G-rich" evidence="19">
    <location>
        <begin position="456"/>
        <end position="532"/>
    </location>
</feature>
<evidence type="ECO:0000256" key="11">
    <source>
        <dbReference type="ARBA" id="ARBA00022840"/>
    </source>
</evidence>
<dbReference type="GO" id="GO:0005524">
    <property type="term" value="F:ATP binding"/>
    <property type="evidence" value="ECO:0007669"/>
    <property type="project" value="UniProtKB-KW"/>
</dbReference>
<evidence type="ECO:0000259" key="17">
    <source>
        <dbReference type="Pfam" id="PF02706"/>
    </source>
</evidence>
<protein>
    <recommendedName>
        <fullName evidence="4">non-specific protein-tyrosine kinase</fullName>
        <ecNumber evidence="4">2.7.10.2</ecNumber>
    </recommendedName>
</protein>
<organism evidence="20 21">
    <name type="scientific">Bacteroides ovatus</name>
    <dbReference type="NCBI Taxonomy" id="28116"/>
    <lineage>
        <taxon>Bacteria</taxon>
        <taxon>Pseudomonadati</taxon>
        <taxon>Bacteroidota</taxon>
        <taxon>Bacteroidia</taxon>
        <taxon>Bacteroidales</taxon>
        <taxon>Bacteroidaceae</taxon>
        <taxon>Bacteroides</taxon>
    </lineage>
</organism>
<feature type="domain" description="Polysaccharide chain length determinant N-terminal" evidence="17">
    <location>
        <begin position="15"/>
        <end position="113"/>
    </location>
</feature>
<feature type="transmembrane region" description="Helical" evidence="16">
    <location>
        <begin position="513"/>
        <end position="533"/>
    </location>
</feature>
<comment type="similarity">
    <text evidence="3">Belongs to the etk/wzc family.</text>
</comment>
<evidence type="ECO:0000256" key="8">
    <source>
        <dbReference type="ARBA" id="ARBA00022692"/>
    </source>
</evidence>
<comment type="subcellular location">
    <subcellularLocation>
        <location evidence="1">Cell inner membrane</location>
        <topology evidence="1">Multi-pass membrane protein</topology>
    </subcellularLocation>
</comment>
<dbReference type="InterPro" id="IPR032807">
    <property type="entry name" value="GNVR"/>
</dbReference>
<evidence type="ECO:0000256" key="12">
    <source>
        <dbReference type="ARBA" id="ARBA00022989"/>
    </source>
</evidence>
<evidence type="ECO:0000256" key="2">
    <source>
        <dbReference type="ARBA" id="ARBA00007316"/>
    </source>
</evidence>
<dbReference type="InterPro" id="IPR050445">
    <property type="entry name" value="Bact_polysacc_biosynth/exp"/>
</dbReference>
<dbReference type="SUPFAM" id="SSF52540">
    <property type="entry name" value="P-loop containing nucleoside triphosphate hydrolases"/>
    <property type="match status" value="1"/>
</dbReference>
<keyword evidence="10 20" id="KW-0418">Kinase</keyword>
<dbReference type="EC" id="2.7.10.2" evidence="4"/>
<evidence type="ECO:0000259" key="18">
    <source>
        <dbReference type="Pfam" id="PF13614"/>
    </source>
</evidence>
<dbReference type="CDD" id="cd05387">
    <property type="entry name" value="BY-kinase"/>
    <property type="match status" value="1"/>
</dbReference>
<feature type="transmembrane region" description="Helical" evidence="16">
    <location>
        <begin position="30"/>
        <end position="50"/>
    </location>
</feature>
<evidence type="ECO:0000256" key="15">
    <source>
        <dbReference type="ARBA" id="ARBA00051245"/>
    </source>
</evidence>
<dbReference type="PANTHER" id="PTHR32309:SF13">
    <property type="entry name" value="FERRIC ENTEROBACTIN TRANSPORT PROTEIN FEPE"/>
    <property type="match status" value="1"/>
</dbReference>
<evidence type="ECO:0000256" key="14">
    <source>
        <dbReference type="ARBA" id="ARBA00023137"/>
    </source>
</evidence>
<evidence type="ECO:0000256" key="3">
    <source>
        <dbReference type="ARBA" id="ARBA00008883"/>
    </source>
</evidence>
<keyword evidence="11" id="KW-0067">ATP-binding</keyword>
<dbReference type="EMBL" id="VWLX01000037">
    <property type="protein sequence ID" value="KAA3797162.1"/>
    <property type="molecule type" value="Genomic_DNA"/>
</dbReference>
<dbReference type="Pfam" id="PF13807">
    <property type="entry name" value="GNVR"/>
    <property type="match status" value="1"/>
</dbReference>
<evidence type="ECO:0000256" key="16">
    <source>
        <dbReference type="SAM" id="Phobius"/>
    </source>
</evidence>
<keyword evidence="13 16" id="KW-0472">Membrane</keyword>
<dbReference type="Pfam" id="PF02706">
    <property type="entry name" value="Wzz"/>
    <property type="match status" value="1"/>
</dbReference>
<evidence type="ECO:0000256" key="4">
    <source>
        <dbReference type="ARBA" id="ARBA00011903"/>
    </source>
</evidence>
<comment type="caution">
    <text evidence="20">The sequence shown here is derived from an EMBL/GenBank/DDBJ whole genome shotgun (WGS) entry which is preliminary data.</text>
</comment>
<evidence type="ECO:0000256" key="10">
    <source>
        <dbReference type="ARBA" id="ARBA00022777"/>
    </source>
</evidence>
<dbReference type="GO" id="GO:0042802">
    <property type="term" value="F:identical protein binding"/>
    <property type="evidence" value="ECO:0007669"/>
    <property type="project" value="UniProtKB-ARBA"/>
</dbReference>
<keyword evidence="14" id="KW-0829">Tyrosine-protein kinase</keyword>
<keyword evidence="8 16" id="KW-0812">Transmembrane</keyword>
<dbReference type="FunFam" id="3.40.50.300:FF:000527">
    <property type="entry name" value="Tyrosine-protein kinase etk"/>
    <property type="match status" value="1"/>
</dbReference>
<name>A0A6N3V1M3_BACOV</name>
<dbReference type="InterPro" id="IPR027417">
    <property type="entry name" value="P-loop_NTPase"/>
</dbReference>
<comment type="similarity">
    <text evidence="2">Belongs to the CpsD/CapB family.</text>
</comment>
<dbReference type="InterPro" id="IPR003856">
    <property type="entry name" value="LPS_length_determ_N"/>
</dbReference>
<proteinExistence type="inferred from homology"/>